<feature type="domain" description="eCIS core" evidence="2">
    <location>
        <begin position="47"/>
        <end position="112"/>
    </location>
</feature>
<evidence type="ECO:0000256" key="1">
    <source>
        <dbReference type="SAM" id="MobiDB-lite"/>
    </source>
</evidence>
<reference evidence="3 4" key="1">
    <citation type="journal article" date="2019" name="Environ. Microbiol.">
        <title>Species interactions and distinct microbial communities in high Arctic permafrost affected cryosols are associated with the CH4 and CO2 gas fluxes.</title>
        <authorList>
            <person name="Altshuler I."/>
            <person name="Hamel J."/>
            <person name="Turney S."/>
            <person name="Magnuson E."/>
            <person name="Levesque R."/>
            <person name="Greer C."/>
            <person name="Whyte L.G."/>
        </authorList>
    </citation>
    <scope>NUCLEOTIDE SEQUENCE [LARGE SCALE GENOMIC DNA]</scope>
    <source>
        <strain evidence="3 4">42</strain>
    </source>
</reference>
<dbReference type="InterPro" id="IPR025295">
    <property type="entry name" value="eCIS_core_dom"/>
</dbReference>
<feature type="region of interest" description="Disordered" evidence="1">
    <location>
        <begin position="297"/>
        <end position="321"/>
    </location>
</feature>
<protein>
    <submittedName>
        <fullName evidence="3">DUF4157 domain-containing protein</fullName>
    </submittedName>
</protein>
<dbReference type="Pfam" id="PF13699">
    <property type="entry name" value="eCIS_core"/>
    <property type="match status" value="1"/>
</dbReference>
<evidence type="ECO:0000313" key="3">
    <source>
        <dbReference type="EMBL" id="TPG40833.1"/>
    </source>
</evidence>
<evidence type="ECO:0000259" key="2">
    <source>
        <dbReference type="Pfam" id="PF13699"/>
    </source>
</evidence>
<evidence type="ECO:0000313" key="4">
    <source>
        <dbReference type="Proteomes" id="UP000319700"/>
    </source>
</evidence>
<dbReference type="RefSeq" id="WP_140506765.1">
    <property type="nucleotide sequence ID" value="NZ_RCZH01000006.1"/>
</dbReference>
<dbReference type="Proteomes" id="UP000319700">
    <property type="component" value="Unassembled WGS sequence"/>
</dbReference>
<dbReference type="AlphaFoldDB" id="A0A502ESN3"/>
<gene>
    <name evidence="3" type="ORF">EAH81_10850</name>
</gene>
<dbReference type="EMBL" id="RCZH01000006">
    <property type="protein sequence ID" value="TPG40833.1"/>
    <property type="molecule type" value="Genomic_DNA"/>
</dbReference>
<keyword evidence="4" id="KW-1185">Reference proteome</keyword>
<comment type="caution">
    <text evidence="3">The sequence shown here is derived from an EMBL/GenBank/DDBJ whole genome shotgun (WGS) entry which is preliminary data.</text>
</comment>
<name>A0A502ESN3_9FLAO</name>
<accession>A0A502ESN3</accession>
<sequence length="569" mass="62504">MENSYEKAKTQSIANILNEKTVQNKAKELQDNRPASLLQRKANNTGLPNNLKSGIENLSGHSMDDVKVHYNSDKPAQLNAHAYAQGSDIHIASGQEKHLPHEAWHVVQQKQGRVKPTVQMKGKVNVNDDTGLEKEADLMGAKAVQLKKEIKQPNTLKAGNNNGSSSVRQLKSEQTTDYGKFIADPYQTIPAMAPVSGAHIELKFEPNEKVEGRIGLVQTVKRDLYTDKGEHATKDSDFGPMKGQVLGGDNKGWRVDQLPFGETKGVLGYGKKKFLQTTSPVAYGFSNYHSGHEALPEKLSDTPNPKATLPSHGYKGNKTQTGYRKNNTIIPAILEDTPTHPKNGGSKFLAETAAIILDGPMQKTYLGSIEWGYEAAAGKSAQLHPGAINLKSMGVPSPRFMDAALAWNRVQKITDPYSGTEHLIIPLPVQYTGFKKAKDLPSLIEVIKEFLQSNHDAPDTKLAAKQLLTMAESEGLHAHNQIQTGIPQSIKKVEDALNMPLGFLGFISGMPTAKLVFSLNHKLESLKTEHERAQKYFTELGSLAEQLEILMKKINTDKTLEEKSSNSQI</sequence>
<dbReference type="OrthoDB" id="292792at2"/>
<organism evidence="3 4">
    <name type="scientific">Flavobacterium pectinovorum</name>
    <dbReference type="NCBI Taxonomy" id="29533"/>
    <lineage>
        <taxon>Bacteria</taxon>
        <taxon>Pseudomonadati</taxon>
        <taxon>Bacteroidota</taxon>
        <taxon>Flavobacteriia</taxon>
        <taxon>Flavobacteriales</taxon>
        <taxon>Flavobacteriaceae</taxon>
        <taxon>Flavobacterium</taxon>
    </lineage>
</organism>
<feature type="region of interest" description="Disordered" evidence="1">
    <location>
        <begin position="152"/>
        <end position="172"/>
    </location>
</feature>
<proteinExistence type="predicted"/>